<dbReference type="InterPro" id="IPR043128">
    <property type="entry name" value="Rev_trsase/Diguanyl_cyclase"/>
</dbReference>
<dbReference type="Gene3D" id="3.30.450.20">
    <property type="entry name" value="PAS domain"/>
    <property type="match status" value="1"/>
</dbReference>
<proteinExistence type="predicted"/>
<dbReference type="PANTHER" id="PTHR44757:SF2">
    <property type="entry name" value="BIOFILM ARCHITECTURE MAINTENANCE PROTEIN MBAA"/>
    <property type="match status" value="1"/>
</dbReference>
<dbReference type="InterPro" id="IPR035919">
    <property type="entry name" value="EAL_sf"/>
</dbReference>
<dbReference type="InterPro" id="IPR029016">
    <property type="entry name" value="GAF-like_dom_sf"/>
</dbReference>
<dbReference type="Pfam" id="PF01590">
    <property type="entry name" value="GAF"/>
    <property type="match status" value="1"/>
</dbReference>
<evidence type="ECO:0000259" key="3">
    <source>
        <dbReference type="PROSITE" id="PS50883"/>
    </source>
</evidence>
<dbReference type="PROSITE" id="PS50883">
    <property type="entry name" value="EAL"/>
    <property type="match status" value="1"/>
</dbReference>
<dbReference type="SUPFAM" id="SSF55785">
    <property type="entry name" value="PYP-like sensor domain (PAS domain)"/>
    <property type="match status" value="1"/>
</dbReference>
<dbReference type="Gene3D" id="3.20.20.450">
    <property type="entry name" value="EAL domain"/>
    <property type="match status" value="1"/>
</dbReference>
<organism evidence="5 6">
    <name type="scientific">Fictibacillus iocasae</name>
    <dbReference type="NCBI Taxonomy" id="2715437"/>
    <lineage>
        <taxon>Bacteria</taxon>
        <taxon>Bacillati</taxon>
        <taxon>Bacillota</taxon>
        <taxon>Bacilli</taxon>
        <taxon>Bacillales</taxon>
        <taxon>Fictibacillaceae</taxon>
        <taxon>Fictibacillus</taxon>
    </lineage>
</organism>
<dbReference type="SUPFAM" id="SSF141868">
    <property type="entry name" value="EAL domain-like"/>
    <property type="match status" value="1"/>
</dbReference>
<dbReference type="NCBIfam" id="TIGR00254">
    <property type="entry name" value="GGDEF"/>
    <property type="match status" value="1"/>
</dbReference>
<dbReference type="Pfam" id="PF00990">
    <property type="entry name" value="GGDEF"/>
    <property type="match status" value="1"/>
</dbReference>
<dbReference type="SMART" id="SM00065">
    <property type="entry name" value="GAF"/>
    <property type="match status" value="2"/>
</dbReference>
<dbReference type="SMART" id="SM00267">
    <property type="entry name" value="GGDEF"/>
    <property type="match status" value="1"/>
</dbReference>
<dbReference type="RefSeq" id="WP_379748924.1">
    <property type="nucleotide sequence ID" value="NZ_JBHTCP010000015.1"/>
</dbReference>
<dbReference type="SUPFAM" id="SSF55781">
    <property type="entry name" value="GAF domain-like"/>
    <property type="match status" value="2"/>
</dbReference>
<reference evidence="6" key="1">
    <citation type="journal article" date="2019" name="Int. J. Syst. Evol. Microbiol.">
        <title>The Global Catalogue of Microorganisms (GCM) 10K type strain sequencing project: providing services to taxonomists for standard genome sequencing and annotation.</title>
        <authorList>
            <consortium name="The Broad Institute Genomics Platform"/>
            <consortium name="The Broad Institute Genome Sequencing Center for Infectious Disease"/>
            <person name="Wu L."/>
            <person name="Ma J."/>
        </authorList>
    </citation>
    <scope>NUCLEOTIDE SEQUENCE [LARGE SCALE GENOMIC DNA]</scope>
    <source>
        <strain evidence="6">NBRC 106396</strain>
    </source>
</reference>
<protein>
    <submittedName>
        <fullName evidence="5">EAL domain-containing protein</fullName>
    </submittedName>
</protein>
<evidence type="ECO:0000313" key="6">
    <source>
        <dbReference type="Proteomes" id="UP001596549"/>
    </source>
</evidence>
<feature type="domain" description="PAS" evidence="1">
    <location>
        <begin position="378"/>
        <end position="419"/>
    </location>
</feature>
<dbReference type="CDD" id="cd00130">
    <property type="entry name" value="PAS"/>
    <property type="match status" value="1"/>
</dbReference>
<dbReference type="Pfam" id="PF00563">
    <property type="entry name" value="EAL"/>
    <property type="match status" value="1"/>
</dbReference>
<gene>
    <name evidence="5" type="ORF">ACFQPF_09385</name>
</gene>
<evidence type="ECO:0000313" key="5">
    <source>
        <dbReference type="EMBL" id="MFC7371890.1"/>
    </source>
</evidence>
<dbReference type="PANTHER" id="PTHR44757">
    <property type="entry name" value="DIGUANYLATE CYCLASE DGCP"/>
    <property type="match status" value="1"/>
</dbReference>
<feature type="domain" description="EAL" evidence="3">
    <location>
        <begin position="675"/>
        <end position="928"/>
    </location>
</feature>
<dbReference type="Pfam" id="PF13185">
    <property type="entry name" value="GAF_2"/>
    <property type="match status" value="1"/>
</dbReference>
<dbReference type="SUPFAM" id="SSF55073">
    <property type="entry name" value="Nucleotide cyclase"/>
    <property type="match status" value="1"/>
</dbReference>
<dbReference type="NCBIfam" id="TIGR00229">
    <property type="entry name" value="sensory_box"/>
    <property type="match status" value="1"/>
</dbReference>
<dbReference type="InterPro" id="IPR001633">
    <property type="entry name" value="EAL_dom"/>
</dbReference>
<dbReference type="Gene3D" id="3.30.70.270">
    <property type="match status" value="1"/>
</dbReference>
<dbReference type="InterPro" id="IPR000700">
    <property type="entry name" value="PAS-assoc_C"/>
</dbReference>
<evidence type="ECO:0000259" key="4">
    <source>
        <dbReference type="PROSITE" id="PS50887"/>
    </source>
</evidence>
<sequence length="928" mass="105072">MSEVQTRYSRLAEITKLINMKLELKNVLEYVVSAISEEIVQCDSVGIYLPQGDGTFRGYAGKPEVINGITLDKMIINPEVDLLAREVLSTKQAIYIPETSADKRPDPAAVHTFSIKSLLCVPIYYEDEIYGLAFLFDYGIPMNLSRDEIQTVEAYVNMAAVAIRNANDLSRKENLIAEKQLLLDINRDLPHCETMQDVLNTCFYYVGKVLNNTNVAAHVLDPIVEKNIKPNSLSKDSDWNEDDWMKKHGEINYDSSKDELIQEVVRTKKPVYIRDVFADPRPNHEVCRQFGIKGMYMMPLVAMGEVLGAIPVPHLDENEEEFSESDRQLAQSIVDATALALANLLFFEKKELIIQERTSELTQKNAELEHVVKQLKRLSRENELILNAAGEGIFGLDLDGHFTFCNPAAVFMLGYREKEELIGLPFSKIYARSLGEGENEPFSIPRSPQNTTDEHFFKKDGTKFPVEFVASSIVEGESTVGYVVTFKDSTVRKQMEEKIRYHAYYDSLTNLPNRVLFKDRLNQALTYERLHNEQLAVMFLDLDRFKTINDTMGHSYGDLLLKKVAERLVACLPPECTVSRQGGDEFTIILPSVKNEAEVRRISESILESFNSPFDLDGNEVFVKTSIGVALYPKNGCDSEELIKNADTAMYKAKELSGGNCQFYEQGMDVRTLDSVRLENDLYKALENQEFLLFYQPQVDARTNRIFGVEALIRWNHPVRGMISPLEFITIAEETGLIVPIGEWVIRTACSQLREWHNLGCSLKMSINIAAQQFKQKNLICIVHSALAESGVPAELLELELTENAIIQNTDLTLKMMGQLKKLGVKIAIDDFGTGYSSLGYLKNFPIDTLKIDQTFVRDVTVDPNNAAITDTIITLAQNLKLDVIAEGVETEEQLNFLLSKECYYMQGYHFSRPLAAEDLKSHYFSEQ</sequence>
<dbReference type="PROSITE" id="PS50113">
    <property type="entry name" value="PAC"/>
    <property type="match status" value="1"/>
</dbReference>
<comment type="caution">
    <text evidence="5">The sequence shown here is derived from an EMBL/GenBank/DDBJ whole genome shotgun (WGS) entry which is preliminary data.</text>
</comment>
<dbReference type="InterPro" id="IPR029787">
    <property type="entry name" value="Nucleotide_cyclase"/>
</dbReference>
<dbReference type="Proteomes" id="UP001596549">
    <property type="component" value="Unassembled WGS sequence"/>
</dbReference>
<evidence type="ECO:0000259" key="1">
    <source>
        <dbReference type="PROSITE" id="PS50112"/>
    </source>
</evidence>
<dbReference type="InterPro" id="IPR000014">
    <property type="entry name" value="PAS"/>
</dbReference>
<feature type="domain" description="PAC" evidence="2">
    <location>
        <begin position="450"/>
        <end position="501"/>
    </location>
</feature>
<dbReference type="CDD" id="cd01949">
    <property type="entry name" value="GGDEF"/>
    <property type="match status" value="1"/>
</dbReference>
<dbReference type="SMART" id="SM00091">
    <property type="entry name" value="PAS"/>
    <property type="match status" value="1"/>
</dbReference>
<dbReference type="InterPro" id="IPR035965">
    <property type="entry name" value="PAS-like_dom_sf"/>
</dbReference>
<dbReference type="PROSITE" id="PS50887">
    <property type="entry name" value="GGDEF"/>
    <property type="match status" value="1"/>
</dbReference>
<accession>A0ABW2NMN2</accession>
<dbReference type="InterPro" id="IPR052155">
    <property type="entry name" value="Biofilm_reg_signaling"/>
</dbReference>
<dbReference type="Gene3D" id="3.30.450.40">
    <property type="match status" value="2"/>
</dbReference>
<dbReference type="Pfam" id="PF00989">
    <property type="entry name" value="PAS"/>
    <property type="match status" value="1"/>
</dbReference>
<dbReference type="InterPro" id="IPR003018">
    <property type="entry name" value="GAF"/>
</dbReference>
<name>A0ABW2NMN2_9BACL</name>
<dbReference type="InterPro" id="IPR013767">
    <property type="entry name" value="PAS_fold"/>
</dbReference>
<keyword evidence="6" id="KW-1185">Reference proteome</keyword>
<dbReference type="InterPro" id="IPR000160">
    <property type="entry name" value="GGDEF_dom"/>
</dbReference>
<dbReference type="PROSITE" id="PS50112">
    <property type="entry name" value="PAS"/>
    <property type="match status" value="1"/>
</dbReference>
<feature type="domain" description="GGDEF" evidence="4">
    <location>
        <begin position="533"/>
        <end position="667"/>
    </location>
</feature>
<dbReference type="CDD" id="cd01948">
    <property type="entry name" value="EAL"/>
    <property type="match status" value="1"/>
</dbReference>
<dbReference type="SMART" id="SM00052">
    <property type="entry name" value="EAL"/>
    <property type="match status" value="1"/>
</dbReference>
<dbReference type="EMBL" id="JBHTCP010000015">
    <property type="protein sequence ID" value="MFC7371890.1"/>
    <property type="molecule type" value="Genomic_DNA"/>
</dbReference>
<evidence type="ECO:0000259" key="2">
    <source>
        <dbReference type="PROSITE" id="PS50113"/>
    </source>
</evidence>